<dbReference type="InterPro" id="IPR008318">
    <property type="entry name" value="UCP030820"/>
</dbReference>
<proteinExistence type="predicted"/>
<sequence length="166" mass="17777">MLLLDRNGAKPDPFIAVETLDDAPGKNVIDAFASVDALLAAGPAQAAVLAPNDLDAEDFAPYLDRLALIAIRFPSATDGRGFSLARQLRRLGYKGVLRASGPLFPDQFPQALACGFDEVEIPDANAARQPVAQWLAALNRVTLSYQRDYARGATGPASILDRRARS</sequence>
<dbReference type="Pfam" id="PF06073">
    <property type="entry name" value="DUF934"/>
    <property type="match status" value="1"/>
</dbReference>
<keyword evidence="2" id="KW-1185">Reference proteome</keyword>
<dbReference type="RefSeq" id="WP_088520172.1">
    <property type="nucleotide sequence ID" value="NZ_FYDG01000003.1"/>
</dbReference>
<protein>
    <submittedName>
        <fullName evidence="1">Uncharacterized conserved protein, DUF934 family</fullName>
    </submittedName>
</protein>
<organism evidence="1 2">
    <name type="scientific">Rhodoblastus acidophilus</name>
    <name type="common">Rhodopseudomonas acidophila</name>
    <dbReference type="NCBI Taxonomy" id="1074"/>
    <lineage>
        <taxon>Bacteria</taxon>
        <taxon>Pseudomonadati</taxon>
        <taxon>Pseudomonadota</taxon>
        <taxon>Alphaproteobacteria</taxon>
        <taxon>Hyphomicrobiales</taxon>
        <taxon>Rhodoblastaceae</taxon>
        <taxon>Rhodoblastus</taxon>
    </lineage>
</organism>
<dbReference type="Proteomes" id="UP000198418">
    <property type="component" value="Unassembled WGS sequence"/>
</dbReference>
<dbReference type="OrthoDB" id="9800421at2"/>
<name>A0A212R800_RHOAC</name>
<dbReference type="EMBL" id="FYDG01000003">
    <property type="protein sequence ID" value="SNB68294.1"/>
    <property type="molecule type" value="Genomic_DNA"/>
</dbReference>
<accession>A0A212R800</accession>
<reference evidence="2" key="1">
    <citation type="submission" date="2017-06" db="EMBL/GenBank/DDBJ databases">
        <authorList>
            <person name="Varghese N."/>
            <person name="Submissions S."/>
        </authorList>
    </citation>
    <scope>NUCLEOTIDE SEQUENCE [LARGE SCALE GENOMIC DNA]</scope>
    <source>
        <strain evidence="2">DSM 137</strain>
    </source>
</reference>
<gene>
    <name evidence="1" type="ORF">SAMN06265338_10332</name>
</gene>
<dbReference type="AlphaFoldDB" id="A0A212R800"/>
<evidence type="ECO:0000313" key="2">
    <source>
        <dbReference type="Proteomes" id="UP000198418"/>
    </source>
</evidence>
<evidence type="ECO:0000313" key="1">
    <source>
        <dbReference type="EMBL" id="SNB68294.1"/>
    </source>
</evidence>